<evidence type="ECO:0000313" key="4">
    <source>
        <dbReference type="EMBL" id="BAR63207.1"/>
    </source>
</evidence>
<keyword evidence="2" id="KW-0663">Pyridoxal phosphate</keyword>
<feature type="domain" description="Tryptophan synthase beta chain-like PALP" evidence="3">
    <location>
        <begin position="32"/>
        <end position="279"/>
    </location>
</feature>
<dbReference type="EMBL" id="AP014686">
    <property type="protein sequence ID" value="BAR63207.1"/>
    <property type="molecule type" value="Genomic_DNA"/>
</dbReference>
<evidence type="ECO:0000256" key="1">
    <source>
        <dbReference type="ARBA" id="ARBA00001933"/>
    </source>
</evidence>
<dbReference type="SUPFAM" id="SSF53686">
    <property type="entry name" value="Tryptophan synthase beta subunit-like PLP-dependent enzymes"/>
    <property type="match status" value="1"/>
</dbReference>
<keyword evidence="4" id="KW-0614">Plasmid</keyword>
<organism evidence="4 5">
    <name type="scientific">Bradyrhizobium diazoefficiens</name>
    <dbReference type="NCBI Taxonomy" id="1355477"/>
    <lineage>
        <taxon>Bacteria</taxon>
        <taxon>Pseudomonadati</taxon>
        <taxon>Pseudomonadota</taxon>
        <taxon>Alphaproteobacteria</taxon>
        <taxon>Hyphomicrobiales</taxon>
        <taxon>Nitrobacteraceae</taxon>
        <taxon>Bradyrhizobium</taxon>
    </lineage>
</organism>
<sequence length="350" mass="37882">MSTADTFLATYETPRPARLAPNLLAACFPLMKLIPARFMIARARASGYLSSGGHIVETTSGTFGLALAMIAAAQGYRLTLISADTLIDRTLRCRLELLGARLEVVDDPDGSGAQSRRLERLQAVREKDAGTFWPAQYDNPDNCYAYGRLAEWFVRQVGQVDCLVGCAGSGGSLCGTAAILREVFPELVVIAVDTPPVCSSGHPPGQRLLRGLGNSILPRNLDHRLIDEIHWVGALPAFAAAHQLCRDHALFMGPTSGAAALVAQWYARHRAGAMTVVILPDEGFRYQETVFNHNWLAALNGWPVAIADAPATLEKIVVPGGEGTWTRMIWGRRVLEEVPSGGETARRLRG</sequence>
<dbReference type="RefSeq" id="WP_060913180.1">
    <property type="nucleotide sequence ID" value="NZ_JAFCKD010000168.1"/>
</dbReference>
<name>A0A0E4BYG1_9BRAD</name>
<evidence type="ECO:0000313" key="5">
    <source>
        <dbReference type="Proteomes" id="UP000063308"/>
    </source>
</evidence>
<comment type="cofactor">
    <cofactor evidence="1">
        <name>pyridoxal 5'-phosphate</name>
        <dbReference type="ChEBI" id="CHEBI:597326"/>
    </cofactor>
</comment>
<dbReference type="InterPro" id="IPR050214">
    <property type="entry name" value="Cys_Synth/Cystath_Beta-Synth"/>
</dbReference>
<accession>A0A0E4BYG1</accession>
<dbReference type="Pfam" id="PF00291">
    <property type="entry name" value="PALP"/>
    <property type="match status" value="1"/>
</dbReference>
<gene>
    <name evidence="4" type="ORF">NK6_b_13</name>
</gene>
<dbReference type="Proteomes" id="UP000063308">
    <property type="component" value="Plasmid pNK6b"/>
</dbReference>
<dbReference type="GO" id="GO:1901605">
    <property type="term" value="P:alpha-amino acid metabolic process"/>
    <property type="evidence" value="ECO:0007669"/>
    <property type="project" value="UniProtKB-ARBA"/>
</dbReference>
<protein>
    <submittedName>
        <fullName evidence="4">Cysteine synthase</fullName>
    </submittedName>
</protein>
<dbReference type="InterPro" id="IPR036052">
    <property type="entry name" value="TrpB-like_PALP_sf"/>
</dbReference>
<dbReference type="PANTHER" id="PTHR10314">
    <property type="entry name" value="CYSTATHIONINE BETA-SYNTHASE"/>
    <property type="match status" value="1"/>
</dbReference>
<dbReference type="Gene3D" id="3.40.50.1100">
    <property type="match status" value="2"/>
</dbReference>
<dbReference type="AlphaFoldDB" id="A0A0E4BYG1"/>
<evidence type="ECO:0000259" key="3">
    <source>
        <dbReference type="Pfam" id="PF00291"/>
    </source>
</evidence>
<proteinExistence type="predicted"/>
<reference evidence="4 5" key="1">
    <citation type="submission" date="2014-11" db="EMBL/GenBank/DDBJ databases">
        <title>Symbiosis island explosion on the genome of extra-slow-growing strains of soybean bradyrhizobia with massive insertion sequences.</title>
        <authorList>
            <person name="Iida T."/>
            <person name="Minamisawa K."/>
        </authorList>
    </citation>
    <scope>NUCLEOTIDE SEQUENCE [LARGE SCALE GENOMIC DNA]</scope>
    <source>
        <strain evidence="4 5">NK6</strain>
        <plasmid evidence="5">pNK6b DNA</plasmid>
    </source>
</reference>
<dbReference type="InterPro" id="IPR001926">
    <property type="entry name" value="TrpB-like_PALP"/>
</dbReference>
<geneLocation type="plasmid" evidence="5">
    <name>pNK6b DNA</name>
</geneLocation>
<evidence type="ECO:0000256" key="2">
    <source>
        <dbReference type="ARBA" id="ARBA00022898"/>
    </source>
</evidence>